<accession>A0AAV7VUG6</accession>
<feature type="region of interest" description="Disordered" evidence="1">
    <location>
        <begin position="1"/>
        <end position="26"/>
    </location>
</feature>
<dbReference type="Gene3D" id="3.30.420.10">
    <property type="entry name" value="Ribonuclease H-like superfamily/Ribonuclease H"/>
    <property type="match status" value="1"/>
</dbReference>
<feature type="compositionally biased region" description="Basic and acidic residues" evidence="1">
    <location>
        <begin position="264"/>
        <end position="282"/>
    </location>
</feature>
<organism evidence="3 4">
    <name type="scientific">Pleurodeles waltl</name>
    <name type="common">Iberian ribbed newt</name>
    <dbReference type="NCBI Taxonomy" id="8319"/>
    <lineage>
        <taxon>Eukaryota</taxon>
        <taxon>Metazoa</taxon>
        <taxon>Chordata</taxon>
        <taxon>Craniata</taxon>
        <taxon>Vertebrata</taxon>
        <taxon>Euteleostomi</taxon>
        <taxon>Amphibia</taxon>
        <taxon>Batrachia</taxon>
        <taxon>Caudata</taxon>
        <taxon>Salamandroidea</taxon>
        <taxon>Salamandridae</taxon>
        <taxon>Pleurodelinae</taxon>
        <taxon>Pleurodeles</taxon>
    </lineage>
</organism>
<evidence type="ECO:0000313" key="4">
    <source>
        <dbReference type="Proteomes" id="UP001066276"/>
    </source>
</evidence>
<evidence type="ECO:0000256" key="1">
    <source>
        <dbReference type="SAM" id="MobiDB-lite"/>
    </source>
</evidence>
<dbReference type="AlphaFoldDB" id="A0AAV7VUG6"/>
<evidence type="ECO:0000259" key="2">
    <source>
        <dbReference type="PROSITE" id="PS50879"/>
    </source>
</evidence>
<dbReference type="InterPro" id="IPR012337">
    <property type="entry name" value="RNaseH-like_sf"/>
</dbReference>
<dbReference type="EMBL" id="JANPWB010000003">
    <property type="protein sequence ID" value="KAJ1204310.1"/>
    <property type="molecule type" value="Genomic_DNA"/>
</dbReference>
<dbReference type="SUPFAM" id="SSF53098">
    <property type="entry name" value="Ribonuclease H-like"/>
    <property type="match status" value="1"/>
</dbReference>
<evidence type="ECO:0000313" key="3">
    <source>
        <dbReference type="EMBL" id="KAJ1204310.1"/>
    </source>
</evidence>
<comment type="caution">
    <text evidence="3">The sequence shown here is derived from an EMBL/GenBank/DDBJ whole genome shotgun (WGS) entry which is preliminary data.</text>
</comment>
<dbReference type="InterPro" id="IPR036397">
    <property type="entry name" value="RNaseH_sf"/>
</dbReference>
<sequence length="282" mass="31223">MLGAVDLQAMAPAPEPSEMESSPFKTAPPFERLTEEEQQNAWFTDGTARYYQGKRQWQTVTFQPATETMLLRERDNESSQLAELQGVTAVIEQAPIRQKTFMYTDSRATYQGLVSWVQTWRKDGLKIKGTPIWGGEQLWEEMIPLPLVCPGGGRCGRLPQIPGMKEKKETGVSSLLTKLGSCVSGVAVYMDAPAVGVLSVSFLSVGSLSFLFSPSRTRKSLQLLRRGVPSLPGERNAVSGKPAEEWRILGNEDAVSVTRLQSPSHDRDCSRTEEDEGGNRER</sequence>
<dbReference type="InterPro" id="IPR002156">
    <property type="entry name" value="RNaseH_domain"/>
</dbReference>
<proteinExistence type="predicted"/>
<keyword evidence="4" id="KW-1185">Reference proteome</keyword>
<feature type="region of interest" description="Disordered" evidence="1">
    <location>
        <begin position="257"/>
        <end position="282"/>
    </location>
</feature>
<gene>
    <name evidence="3" type="ORF">NDU88_008089</name>
</gene>
<name>A0AAV7VUG6_PLEWA</name>
<dbReference type="Pfam" id="PF00075">
    <property type="entry name" value="RNase_H"/>
    <property type="match status" value="1"/>
</dbReference>
<reference evidence="3" key="1">
    <citation type="journal article" date="2022" name="bioRxiv">
        <title>Sequencing and chromosome-scale assembly of the giantPleurodeles waltlgenome.</title>
        <authorList>
            <person name="Brown T."/>
            <person name="Elewa A."/>
            <person name="Iarovenko S."/>
            <person name="Subramanian E."/>
            <person name="Araus A.J."/>
            <person name="Petzold A."/>
            <person name="Susuki M."/>
            <person name="Suzuki K.-i.T."/>
            <person name="Hayashi T."/>
            <person name="Toyoda A."/>
            <person name="Oliveira C."/>
            <person name="Osipova E."/>
            <person name="Leigh N.D."/>
            <person name="Simon A."/>
            <person name="Yun M.H."/>
        </authorList>
    </citation>
    <scope>NUCLEOTIDE SEQUENCE</scope>
    <source>
        <strain evidence="3">20211129_DDA</strain>
        <tissue evidence="3">Liver</tissue>
    </source>
</reference>
<dbReference type="PROSITE" id="PS50879">
    <property type="entry name" value="RNASE_H_1"/>
    <property type="match status" value="1"/>
</dbReference>
<feature type="domain" description="RNase H type-1" evidence="2">
    <location>
        <begin position="36"/>
        <end position="182"/>
    </location>
</feature>
<dbReference type="Proteomes" id="UP001066276">
    <property type="component" value="Chromosome 2_1"/>
</dbReference>
<dbReference type="GO" id="GO:0003676">
    <property type="term" value="F:nucleic acid binding"/>
    <property type="evidence" value="ECO:0007669"/>
    <property type="project" value="InterPro"/>
</dbReference>
<dbReference type="GO" id="GO:0004523">
    <property type="term" value="F:RNA-DNA hybrid ribonuclease activity"/>
    <property type="evidence" value="ECO:0007669"/>
    <property type="project" value="InterPro"/>
</dbReference>
<protein>
    <recommendedName>
        <fullName evidence="2">RNase H type-1 domain-containing protein</fullName>
    </recommendedName>
</protein>